<dbReference type="SUPFAM" id="SSF52540">
    <property type="entry name" value="P-loop containing nucleoside triphosphate hydrolases"/>
    <property type="match status" value="1"/>
</dbReference>
<keyword evidence="1" id="KW-0175">Coiled coil</keyword>
<dbReference type="Pfam" id="PF13424">
    <property type="entry name" value="TPR_12"/>
    <property type="match status" value="2"/>
</dbReference>
<dbReference type="InterPro" id="IPR011990">
    <property type="entry name" value="TPR-like_helical_dom_sf"/>
</dbReference>
<dbReference type="Proteomes" id="UP001271007">
    <property type="component" value="Unassembled WGS sequence"/>
</dbReference>
<dbReference type="InterPro" id="IPR027417">
    <property type="entry name" value="P-loop_NTPase"/>
</dbReference>
<organism evidence="2 3">
    <name type="scientific">Extremus antarcticus</name>
    <dbReference type="NCBI Taxonomy" id="702011"/>
    <lineage>
        <taxon>Eukaryota</taxon>
        <taxon>Fungi</taxon>
        <taxon>Dikarya</taxon>
        <taxon>Ascomycota</taxon>
        <taxon>Pezizomycotina</taxon>
        <taxon>Dothideomycetes</taxon>
        <taxon>Dothideomycetidae</taxon>
        <taxon>Mycosphaerellales</taxon>
        <taxon>Extremaceae</taxon>
        <taxon>Extremus</taxon>
    </lineage>
</organism>
<gene>
    <name evidence="2" type="ORF">LTR09_002064</name>
</gene>
<name>A0AAJ0GGC7_9PEZI</name>
<evidence type="ECO:0000256" key="1">
    <source>
        <dbReference type="SAM" id="Coils"/>
    </source>
</evidence>
<dbReference type="Gene3D" id="1.25.40.10">
    <property type="entry name" value="Tetratricopeptide repeat domain"/>
    <property type="match status" value="2"/>
</dbReference>
<dbReference type="PANTHER" id="PTHR46082">
    <property type="entry name" value="ATP/GTP-BINDING PROTEIN-RELATED"/>
    <property type="match status" value="1"/>
</dbReference>
<accession>A0AAJ0GGC7</accession>
<sequence length="1100" mass="125687">MAEFGAASAAIGLAGNAISLVNYLRQVKAAMETVEDDIDDLITELESLERLYGSLETQHAQQPHPSTLNVEQHQLYTSLRQTLEVGRAAFNKLDQEVRIVYQGDPKTRGWKDALKKQHRFRSGNQRRSGFREQIYTYNHLLQMWLSRITLANQVSSQDFERDASTRLQELREGLVNMYERLKKSEQDWTERDSIFQSAAFPVFDKASWTALNKVRESVELSQQITREKHFDIPHAVDSCYVGREEEAQILATCIFAHSEGQPRKQKRFVIHGVGGSGKTQFCCKFAQDHQHRFWGVFCIDGRSHEHLKQSLTKNVAKRGKVDNNYLAALNWLANQEDPWLLIIDNADDPSIELRDYFPKGSRGYVLVTTRNPAYRSLGNVDPGFFSFHGLKNDDARQLLLRVAGLKSPMNDVASSDAGSSLDDVTPFATAIVETLGYLALAINVAGSAIGAGYCRIQGYLKFLEATREDRRRKKAAKARTTTEHHDLFEENRQEASEGRVEATFDVSYDAITKNNSRESKDALQLLKTFAFLHCEDFRFEYMKTCIENAGKETQQQVADKKAAASLIARAPPRSWREWTFDQSMRILTALHGSSAGVLPDVLREGRKQGVLDEHYEYRIRGAMRQLTQYSLATKNEKNDSWSMHPLVHTWAQEKIEREGQTGEQYVWCEAAATLLCNCVLLGQDDEEMMRMLLPHVDHVRREHKKLEKRIQDKRMSRMNPLPVFESGFSPQRALMLAKFSVIYASNGRFQDAVELQAAVQDFTVKVRGFRDEKTRRITKALADTLWHLGRGDDSAKLMEELIEACMRFCGPDHRETLTAKQKLGDSRWQQGRVNDAKLLYEEALSGLKNLYGEDDEDTLTCMDSLGTSIQMYGTDDAVSKAKKLYRTTLNARRRLYGQDDLKTLNSRELLYSAATWKGTHQELLEAETGMQEIIDIRKERLGREHAYTLLAMLNLARVKIELQKYEAADEIFDIGLPIAERNHGKDHMAVLFCRFHLGRLRARQGRWVEARDILFDVTERQKVCLQGWGKMHYDRIGALLELTKVYNALREHDACDGAAAEVLWAFEMTTTVEHPWARKLRADAAEWRRLSGRSVEAGAQ</sequence>
<evidence type="ECO:0000313" key="3">
    <source>
        <dbReference type="Proteomes" id="UP001271007"/>
    </source>
</evidence>
<reference evidence="2" key="1">
    <citation type="submission" date="2023-04" db="EMBL/GenBank/DDBJ databases">
        <title>Black Yeasts Isolated from many extreme environments.</title>
        <authorList>
            <person name="Coleine C."/>
            <person name="Stajich J.E."/>
            <person name="Selbmann L."/>
        </authorList>
    </citation>
    <scope>NUCLEOTIDE SEQUENCE</scope>
    <source>
        <strain evidence="2">CCFEE 5312</strain>
    </source>
</reference>
<proteinExistence type="predicted"/>
<dbReference type="InterPro" id="IPR053137">
    <property type="entry name" value="NLR-like"/>
</dbReference>
<dbReference type="Gene3D" id="3.40.50.300">
    <property type="entry name" value="P-loop containing nucleotide triphosphate hydrolases"/>
    <property type="match status" value="1"/>
</dbReference>
<dbReference type="AlphaFoldDB" id="A0AAJ0GGC7"/>
<comment type="caution">
    <text evidence="2">The sequence shown here is derived from an EMBL/GenBank/DDBJ whole genome shotgun (WGS) entry which is preliminary data.</text>
</comment>
<protein>
    <recommendedName>
        <fullName evidence="4">NB-ARC domain-containing protein</fullName>
    </recommendedName>
</protein>
<feature type="coiled-coil region" evidence="1">
    <location>
        <begin position="24"/>
        <end position="58"/>
    </location>
</feature>
<evidence type="ECO:0000313" key="2">
    <source>
        <dbReference type="EMBL" id="KAK3057026.1"/>
    </source>
</evidence>
<keyword evidence="3" id="KW-1185">Reference proteome</keyword>
<dbReference type="SUPFAM" id="SSF48452">
    <property type="entry name" value="TPR-like"/>
    <property type="match status" value="2"/>
</dbReference>
<dbReference type="EMBL" id="JAWDJX010000004">
    <property type="protein sequence ID" value="KAK3057026.1"/>
    <property type="molecule type" value="Genomic_DNA"/>
</dbReference>
<evidence type="ECO:0008006" key="4">
    <source>
        <dbReference type="Google" id="ProtNLM"/>
    </source>
</evidence>
<dbReference type="PANTHER" id="PTHR46082:SF6">
    <property type="entry name" value="AAA+ ATPASE DOMAIN-CONTAINING PROTEIN-RELATED"/>
    <property type="match status" value="1"/>
</dbReference>